<protein>
    <submittedName>
        <fullName evidence="2">Uncharacterized protein</fullName>
    </submittedName>
</protein>
<evidence type="ECO:0000313" key="2">
    <source>
        <dbReference type="EMBL" id="OUI92838.1"/>
    </source>
</evidence>
<feature type="transmembrane region" description="Helical" evidence="1">
    <location>
        <begin position="72"/>
        <end position="93"/>
    </location>
</feature>
<keyword evidence="1" id="KW-1133">Transmembrane helix</keyword>
<reference evidence="3" key="1">
    <citation type="submission" date="2014-06" db="EMBL/GenBank/DDBJ databases">
        <authorList>
            <person name="Winans N.J."/>
            <person name="Newell P.D."/>
            <person name="Douglas A.E."/>
        </authorList>
    </citation>
    <scope>NUCLEOTIDE SEQUENCE [LARGE SCALE GENOMIC DNA]</scope>
</reference>
<evidence type="ECO:0000256" key="1">
    <source>
        <dbReference type="SAM" id="Phobius"/>
    </source>
</evidence>
<dbReference type="AlphaFoldDB" id="A0A252ARY3"/>
<feature type="transmembrane region" description="Helical" evidence="1">
    <location>
        <begin position="105"/>
        <end position="125"/>
    </location>
</feature>
<evidence type="ECO:0000313" key="3">
    <source>
        <dbReference type="Proteomes" id="UP000194641"/>
    </source>
</evidence>
<sequence length="162" mass="18265">MIIHPIVFLQEILNTYKIGTYWWWEDAWGRFGGGPIPLFFKIGEKTGLISVSLMIGLALIEKNRAQSFASSGFLLALGALYSLLIILAFYIGFSHAGEGIVSGLQGRYFILSWALYLFAFSLCVPKLKLNNNYLSSVLLFANFICVLHISIEAITVYARYWH</sequence>
<keyword evidence="1" id="KW-0472">Membrane</keyword>
<proteinExistence type="predicted"/>
<name>A0A252ARY3_9PROT</name>
<dbReference type="EMBL" id="JOPA01000027">
    <property type="protein sequence ID" value="OUI92838.1"/>
    <property type="molecule type" value="Genomic_DNA"/>
</dbReference>
<feature type="transmembrane region" description="Helical" evidence="1">
    <location>
        <begin position="137"/>
        <end position="160"/>
    </location>
</feature>
<accession>A0A252ARY3</accession>
<organism evidence="2 3">
    <name type="scientific">Acetobacter indonesiensis</name>
    <dbReference type="NCBI Taxonomy" id="104101"/>
    <lineage>
        <taxon>Bacteria</taxon>
        <taxon>Pseudomonadati</taxon>
        <taxon>Pseudomonadota</taxon>
        <taxon>Alphaproteobacteria</taxon>
        <taxon>Acetobacterales</taxon>
        <taxon>Acetobacteraceae</taxon>
        <taxon>Acetobacter</taxon>
    </lineage>
</organism>
<comment type="caution">
    <text evidence="2">The sequence shown here is derived from an EMBL/GenBank/DDBJ whole genome shotgun (WGS) entry which is preliminary data.</text>
</comment>
<keyword evidence="1" id="KW-0812">Transmembrane</keyword>
<dbReference type="Proteomes" id="UP000194641">
    <property type="component" value="Unassembled WGS sequence"/>
</dbReference>
<gene>
    <name evidence="2" type="ORF">HK17_09615</name>
</gene>